<protein>
    <recommendedName>
        <fullName evidence="4">FtsX extracellular domain-containing protein</fullName>
    </recommendedName>
</protein>
<dbReference type="Proteomes" id="UP000604117">
    <property type="component" value="Unassembled WGS sequence"/>
</dbReference>
<keyword evidence="1" id="KW-0812">Transmembrane</keyword>
<gene>
    <name evidence="2" type="ORF">Asi02nite_14620</name>
</gene>
<evidence type="ECO:0008006" key="4">
    <source>
        <dbReference type="Google" id="ProtNLM"/>
    </source>
</evidence>
<name>A0ABQ4CKX6_9ACTN</name>
<keyword evidence="1" id="KW-0472">Membrane</keyword>
<keyword evidence="3" id="KW-1185">Reference proteome</keyword>
<dbReference type="EMBL" id="BONE01000008">
    <property type="protein sequence ID" value="GIF71944.1"/>
    <property type="molecule type" value="Genomic_DNA"/>
</dbReference>
<evidence type="ECO:0000313" key="3">
    <source>
        <dbReference type="Proteomes" id="UP000604117"/>
    </source>
</evidence>
<feature type="transmembrane region" description="Helical" evidence="1">
    <location>
        <begin position="21"/>
        <end position="41"/>
    </location>
</feature>
<evidence type="ECO:0000313" key="2">
    <source>
        <dbReference type="EMBL" id="GIF71944.1"/>
    </source>
</evidence>
<sequence>MSASPVATPEWQMTPRARKAFIGLIVGAVVVILLGSAWMTYDVRVGQDPGLRACGSFARTSAVELSEAEFRKLSAMFARSTRPALREHGGRALSASVVSQGPTLVAVLRPAEGEAAALRAACVAEGALPG</sequence>
<comment type="caution">
    <text evidence="2">The sequence shown here is derived from an EMBL/GenBank/DDBJ whole genome shotgun (WGS) entry which is preliminary data.</text>
</comment>
<keyword evidence="1" id="KW-1133">Transmembrane helix</keyword>
<evidence type="ECO:0000256" key="1">
    <source>
        <dbReference type="SAM" id="Phobius"/>
    </source>
</evidence>
<reference evidence="2 3" key="1">
    <citation type="submission" date="2021-01" db="EMBL/GenBank/DDBJ databases">
        <title>Whole genome shotgun sequence of Asanoa siamensis NBRC 107932.</title>
        <authorList>
            <person name="Komaki H."/>
            <person name="Tamura T."/>
        </authorList>
    </citation>
    <scope>NUCLEOTIDE SEQUENCE [LARGE SCALE GENOMIC DNA]</scope>
    <source>
        <strain evidence="2 3">NBRC 107932</strain>
    </source>
</reference>
<dbReference type="RefSeq" id="WP_203711405.1">
    <property type="nucleotide sequence ID" value="NZ_BONE01000008.1"/>
</dbReference>
<accession>A0ABQ4CKX6</accession>
<organism evidence="2 3">
    <name type="scientific">Asanoa siamensis</name>
    <dbReference type="NCBI Taxonomy" id="926357"/>
    <lineage>
        <taxon>Bacteria</taxon>
        <taxon>Bacillati</taxon>
        <taxon>Actinomycetota</taxon>
        <taxon>Actinomycetes</taxon>
        <taxon>Micromonosporales</taxon>
        <taxon>Micromonosporaceae</taxon>
        <taxon>Asanoa</taxon>
    </lineage>
</organism>
<proteinExistence type="predicted"/>